<feature type="transmembrane region" description="Helical" evidence="1">
    <location>
        <begin position="100"/>
        <end position="123"/>
    </location>
</feature>
<reference evidence="2 3" key="1">
    <citation type="submission" date="2019-07" db="EMBL/GenBank/DDBJ databases">
        <title>Complete Genome Sequence of Leptotrichia hongkongensis Strain JMUB5056.</title>
        <authorList>
            <person name="Watanabe S."/>
            <person name="Cui L."/>
        </authorList>
    </citation>
    <scope>NUCLEOTIDE SEQUENCE [LARGE SCALE GENOMIC DNA]</scope>
    <source>
        <strain evidence="2 3">JMUB5056</strain>
    </source>
</reference>
<dbReference type="RefSeq" id="WP_232052616.1">
    <property type="nucleotide sequence ID" value="NZ_AP019846.1"/>
</dbReference>
<name>A0A510L5B1_9FUSO</name>
<feature type="transmembrane region" description="Helical" evidence="1">
    <location>
        <begin position="235"/>
        <end position="256"/>
    </location>
</feature>
<evidence type="ECO:0000313" key="3">
    <source>
        <dbReference type="Proteomes" id="UP000321561"/>
    </source>
</evidence>
<dbReference type="KEGG" id="lhg:JMUB5056_0773"/>
<keyword evidence="1" id="KW-0472">Membrane</keyword>
<dbReference type="Proteomes" id="UP000321561">
    <property type="component" value="Chromosome"/>
</dbReference>
<sequence>MESFEDAEKRDFVGTISGIVKIVGIMIFTWSILIFQRGIFSSYYFSSVAKTGDLKAGEMVTLVQTLFSLVVLIIVSIIFIKMMKTRFGKENLNKIKFWTFVIIVITIVLFALGVTFSMINSIAKNIGSISLSDKITIFFKTGILEGIKGMQLIGFLLTMCLFSIKVYENNKKKSLFAIIFAGISSIILMVIFYFVGLFLDLYLLQTSQGWKMETLSGFIREIMQNANMQEVVFNYYFYLTSSVVVIFTIILILNVFQIIKRNFMEKNSF</sequence>
<dbReference type="AlphaFoldDB" id="A0A510L5B1"/>
<accession>A0A510L5B1</accession>
<dbReference type="EMBL" id="AP019846">
    <property type="protein sequence ID" value="BBM59190.1"/>
    <property type="molecule type" value="Genomic_DNA"/>
</dbReference>
<evidence type="ECO:0000256" key="1">
    <source>
        <dbReference type="SAM" id="Phobius"/>
    </source>
</evidence>
<feature type="transmembrane region" description="Helical" evidence="1">
    <location>
        <begin position="12"/>
        <end position="39"/>
    </location>
</feature>
<keyword evidence="1" id="KW-0812">Transmembrane</keyword>
<feature type="transmembrane region" description="Helical" evidence="1">
    <location>
        <begin position="59"/>
        <end position="80"/>
    </location>
</feature>
<feature type="transmembrane region" description="Helical" evidence="1">
    <location>
        <begin position="176"/>
        <end position="199"/>
    </location>
</feature>
<feature type="transmembrane region" description="Helical" evidence="1">
    <location>
        <begin position="143"/>
        <end position="164"/>
    </location>
</feature>
<protein>
    <submittedName>
        <fullName evidence="2">Uncharacterized protein</fullName>
    </submittedName>
</protein>
<keyword evidence="1" id="KW-1133">Transmembrane helix</keyword>
<evidence type="ECO:0000313" key="2">
    <source>
        <dbReference type="EMBL" id="BBM59190.1"/>
    </source>
</evidence>
<organism evidence="2 3">
    <name type="scientific">Leptotrichia hongkongensis</name>
    <dbReference type="NCBI Taxonomy" id="554406"/>
    <lineage>
        <taxon>Bacteria</taxon>
        <taxon>Fusobacteriati</taxon>
        <taxon>Fusobacteriota</taxon>
        <taxon>Fusobacteriia</taxon>
        <taxon>Fusobacteriales</taxon>
        <taxon>Leptotrichiaceae</taxon>
        <taxon>Leptotrichia</taxon>
    </lineage>
</organism>
<gene>
    <name evidence="2" type="ORF">JMUB5056_0773</name>
</gene>
<proteinExistence type="predicted"/>